<feature type="signal peptide" evidence="1">
    <location>
        <begin position="1"/>
        <end position="19"/>
    </location>
</feature>
<evidence type="ECO:0000313" key="3">
    <source>
        <dbReference type="Proteomes" id="UP000282184"/>
    </source>
</evidence>
<keyword evidence="3" id="KW-1185">Reference proteome</keyword>
<accession>A0A3S0H9X5</accession>
<reference evidence="2 3" key="1">
    <citation type="submission" date="2018-12" db="EMBL/GenBank/DDBJ databases">
        <title>Hymenobacter gummosus sp. nov., isolated from a spring.</title>
        <authorList>
            <person name="Nie L."/>
        </authorList>
    </citation>
    <scope>NUCLEOTIDE SEQUENCE [LARGE SCALE GENOMIC DNA]</scope>
    <source>
        <strain evidence="2 3">KCTC 52166</strain>
    </source>
</reference>
<evidence type="ECO:0000256" key="1">
    <source>
        <dbReference type="SAM" id="SignalP"/>
    </source>
</evidence>
<proteinExistence type="predicted"/>
<keyword evidence="1" id="KW-0732">Signal</keyword>
<evidence type="ECO:0000313" key="2">
    <source>
        <dbReference type="EMBL" id="RTQ50251.1"/>
    </source>
</evidence>
<dbReference type="AlphaFoldDB" id="A0A3S0H9X5"/>
<dbReference type="EMBL" id="RXOF01000005">
    <property type="protein sequence ID" value="RTQ50251.1"/>
    <property type="molecule type" value="Genomic_DNA"/>
</dbReference>
<dbReference type="OrthoDB" id="1059469at2"/>
<protein>
    <submittedName>
        <fullName evidence="2">Uncharacterized protein</fullName>
    </submittedName>
</protein>
<feature type="chain" id="PRO_5018736945" evidence="1">
    <location>
        <begin position="20"/>
        <end position="501"/>
    </location>
</feature>
<name>A0A3S0H9X5_9BACT</name>
<dbReference type="RefSeq" id="WP_126693301.1">
    <property type="nucleotide sequence ID" value="NZ_RXOF01000005.1"/>
</dbReference>
<comment type="caution">
    <text evidence="2">The sequence shown here is derived from an EMBL/GenBank/DDBJ whole genome shotgun (WGS) entry which is preliminary data.</text>
</comment>
<sequence length="501" mass="57181">MTRLLPLLLLLLTPLQALRAQSAPTQPLRLELNLDPDYTDARVLPLADSTVALFVDTSPNGSFRPQYRFHHFDKQLRPLREVLVDVPREFRLEQAAAAAPYAFALFQSQYQPAKFQVYRLDLRTGALLGFAFDTKLVDNLYDLEVLDGKLFATVQVEHHLTVLHVDVEEEEFRLLPAVYEQAPTELTFLPDSATQRAGYVVSQSNGFLARLQVKQLSARGQLMASRFIQAESGRGLITAQLSPGDTSQRLVAGTYTLRDPRYSQGLFASNLPGDPTLRPPLRFYDFAVLKHFFDFMNPRRAARVRARSAERRAAGRELRLRYRILTHRMIPFQDGYVMVAEVYYPQYRTGANYGWASYGTPRMFDTYRSTHAIVCGFDRYGTLLWDNTFVLKNAEQSTLAETVRLRPLPDGQRLAMVYMDEEKLRYKIVDRTASSPNDLHVDIQTNTQGLREKTLSTTQAGVLPWYGSRYLAYGFQRVRTEHGPARQVFFLNAVAFEDAGR</sequence>
<organism evidence="2 3">
    <name type="scientific">Hymenobacter gummosus</name>
    <dbReference type="NCBI Taxonomy" id="1776032"/>
    <lineage>
        <taxon>Bacteria</taxon>
        <taxon>Pseudomonadati</taxon>
        <taxon>Bacteroidota</taxon>
        <taxon>Cytophagia</taxon>
        <taxon>Cytophagales</taxon>
        <taxon>Hymenobacteraceae</taxon>
        <taxon>Hymenobacter</taxon>
    </lineage>
</organism>
<dbReference type="Proteomes" id="UP000282184">
    <property type="component" value="Unassembled WGS sequence"/>
</dbReference>
<gene>
    <name evidence="2" type="ORF">EJV47_11530</name>
</gene>